<feature type="site" description="Cleavage; by autolysis" evidence="2">
    <location>
        <begin position="189"/>
        <end position="190"/>
    </location>
</feature>
<dbReference type="EMBL" id="KN817564">
    <property type="protein sequence ID" value="KJA20720.1"/>
    <property type="molecule type" value="Genomic_DNA"/>
</dbReference>
<dbReference type="InterPro" id="IPR037464">
    <property type="entry name" value="Taspase1"/>
</dbReference>
<dbReference type="STRING" id="945553.A0A0D2PLF0"/>
<sequence length="359" mass="36992">MPLPGYIAVHGGAGAHGITHEKEVKRALRNTAPDGASNGGESALSMVEFAITVLENDGHLNAGYGSNLTVDGTVECDASITCAQGPGPLFGSAGAVSGVKNPIKLARAILNHARVPDPLGRVPPLTLVATGARKFAEGCVETVPDDALIAPAAREQWERWTRRLAASAQGAMDAGADEPGASGVRDVQDTVGAVALRRAGGMAAGVSSGGLLLKHPGRVGEAAVYGAGCWATDRMACSVSGTGEHIVRANLARKIGEALRSARDKGGEDPHDVLDSVLIEFWESCCEQGEVSPSVGVILLVDAGDDSAVRMWCAFTTPSMAVGYASTESPKPKAIIFRHPSPHGAGHTRPQIFITSLSL</sequence>
<dbReference type="OrthoDB" id="77601at2759"/>
<dbReference type="PANTHER" id="PTHR10188:SF8">
    <property type="entry name" value="THREONINE ASPARTASE 1"/>
    <property type="match status" value="1"/>
</dbReference>
<protein>
    <recommendedName>
        <fullName evidence="5">N-terminal nucleophile aminohydrolase</fullName>
    </recommendedName>
</protein>
<dbReference type="Proteomes" id="UP000054270">
    <property type="component" value="Unassembled WGS sequence"/>
</dbReference>
<evidence type="ECO:0008006" key="5">
    <source>
        <dbReference type="Google" id="ProtNLM"/>
    </source>
</evidence>
<evidence type="ECO:0000256" key="1">
    <source>
        <dbReference type="PIRSR" id="PIRSR600246-1"/>
    </source>
</evidence>
<dbReference type="AlphaFoldDB" id="A0A0D2PLF0"/>
<dbReference type="GO" id="GO:0005737">
    <property type="term" value="C:cytoplasm"/>
    <property type="evidence" value="ECO:0007669"/>
    <property type="project" value="TreeGrafter"/>
</dbReference>
<dbReference type="GO" id="GO:0004298">
    <property type="term" value="F:threonine-type endopeptidase activity"/>
    <property type="evidence" value="ECO:0007669"/>
    <property type="project" value="InterPro"/>
</dbReference>
<dbReference type="SUPFAM" id="SSF56235">
    <property type="entry name" value="N-terminal nucleophile aminohydrolases (Ntn hydrolases)"/>
    <property type="match status" value="1"/>
</dbReference>
<name>A0A0D2PLF0_HYPSF</name>
<feature type="active site" description="Nucleophile" evidence="1">
    <location>
        <position position="190"/>
    </location>
</feature>
<proteinExistence type="predicted"/>
<dbReference type="GO" id="GO:0051604">
    <property type="term" value="P:protein maturation"/>
    <property type="evidence" value="ECO:0007669"/>
    <property type="project" value="TreeGrafter"/>
</dbReference>
<dbReference type="InterPro" id="IPR000246">
    <property type="entry name" value="Peptidase_T2"/>
</dbReference>
<dbReference type="PANTHER" id="PTHR10188">
    <property type="entry name" value="L-ASPARAGINASE"/>
    <property type="match status" value="1"/>
</dbReference>
<dbReference type="OMA" id="RLWCAFT"/>
<dbReference type="Gene3D" id="3.60.20.30">
    <property type="entry name" value="(Glycosyl)asparaginase"/>
    <property type="match status" value="1"/>
</dbReference>
<dbReference type="CDD" id="cd04514">
    <property type="entry name" value="Taspase1_like"/>
    <property type="match status" value="1"/>
</dbReference>
<evidence type="ECO:0000256" key="2">
    <source>
        <dbReference type="PIRSR" id="PIRSR600246-3"/>
    </source>
</evidence>
<reference evidence="4" key="1">
    <citation type="submission" date="2014-04" db="EMBL/GenBank/DDBJ databases">
        <title>Evolutionary Origins and Diversification of the Mycorrhizal Mutualists.</title>
        <authorList>
            <consortium name="DOE Joint Genome Institute"/>
            <consortium name="Mycorrhizal Genomics Consortium"/>
            <person name="Kohler A."/>
            <person name="Kuo A."/>
            <person name="Nagy L.G."/>
            <person name="Floudas D."/>
            <person name="Copeland A."/>
            <person name="Barry K.W."/>
            <person name="Cichocki N."/>
            <person name="Veneault-Fourrey C."/>
            <person name="LaButti K."/>
            <person name="Lindquist E.A."/>
            <person name="Lipzen A."/>
            <person name="Lundell T."/>
            <person name="Morin E."/>
            <person name="Murat C."/>
            <person name="Riley R."/>
            <person name="Ohm R."/>
            <person name="Sun H."/>
            <person name="Tunlid A."/>
            <person name="Henrissat B."/>
            <person name="Grigoriev I.V."/>
            <person name="Hibbett D.S."/>
            <person name="Martin F."/>
        </authorList>
    </citation>
    <scope>NUCLEOTIDE SEQUENCE [LARGE SCALE GENOMIC DNA]</scope>
    <source>
        <strain evidence="4">FD-334 SS-4</strain>
    </source>
</reference>
<accession>A0A0D2PLF0</accession>
<dbReference type="InterPro" id="IPR029055">
    <property type="entry name" value="Ntn_hydrolases_N"/>
</dbReference>
<evidence type="ECO:0000313" key="3">
    <source>
        <dbReference type="EMBL" id="KJA20720.1"/>
    </source>
</evidence>
<gene>
    <name evidence="3" type="ORF">HYPSUDRAFT_141856</name>
</gene>
<keyword evidence="4" id="KW-1185">Reference proteome</keyword>
<organism evidence="3 4">
    <name type="scientific">Hypholoma sublateritium (strain FD-334 SS-4)</name>
    <dbReference type="NCBI Taxonomy" id="945553"/>
    <lineage>
        <taxon>Eukaryota</taxon>
        <taxon>Fungi</taxon>
        <taxon>Dikarya</taxon>
        <taxon>Basidiomycota</taxon>
        <taxon>Agaricomycotina</taxon>
        <taxon>Agaricomycetes</taxon>
        <taxon>Agaricomycetidae</taxon>
        <taxon>Agaricales</taxon>
        <taxon>Agaricineae</taxon>
        <taxon>Strophariaceae</taxon>
        <taxon>Hypholoma</taxon>
    </lineage>
</organism>
<evidence type="ECO:0000313" key="4">
    <source>
        <dbReference type="Proteomes" id="UP000054270"/>
    </source>
</evidence>
<dbReference type="Pfam" id="PF01112">
    <property type="entry name" value="Asparaginase_2"/>
    <property type="match status" value="1"/>
</dbReference>